<protein>
    <submittedName>
        <fullName evidence="1">Hemin uptake protein HemP</fullName>
    </submittedName>
</protein>
<dbReference type="Gene3D" id="2.10.70.10">
    <property type="entry name" value="Complement Module, domain 1"/>
    <property type="match status" value="1"/>
</dbReference>
<organism evidence="1 2">
    <name type="scientific">Flaviflagellibacter deserti</name>
    <dbReference type="NCBI Taxonomy" id="2267266"/>
    <lineage>
        <taxon>Bacteria</taxon>
        <taxon>Pseudomonadati</taxon>
        <taxon>Pseudomonadota</taxon>
        <taxon>Alphaproteobacteria</taxon>
        <taxon>Hyphomicrobiales</taxon>
        <taxon>Flaviflagellibacter</taxon>
    </lineage>
</organism>
<reference evidence="2" key="1">
    <citation type="journal article" date="2019" name="Int. J. Syst. Evol. Microbiol.">
        <title>The Global Catalogue of Microorganisms (GCM) 10K type strain sequencing project: providing services to taxonomists for standard genome sequencing and annotation.</title>
        <authorList>
            <consortium name="The Broad Institute Genomics Platform"/>
            <consortium name="The Broad Institute Genome Sequencing Center for Infectious Disease"/>
            <person name="Wu L."/>
            <person name="Ma J."/>
        </authorList>
    </citation>
    <scope>NUCLEOTIDE SEQUENCE [LARGE SCALE GENOMIC DNA]</scope>
    <source>
        <strain evidence="2">CGMCC 1.16444</strain>
    </source>
</reference>
<dbReference type="Proteomes" id="UP001595796">
    <property type="component" value="Unassembled WGS sequence"/>
</dbReference>
<name>A0ABV9Z0W4_9HYPH</name>
<proteinExistence type="predicted"/>
<sequence length="83" mass="9286">MVLRVVCKIKSILILKNMIDDSEDTATVSNNSKLDAMNALQDVLDRVIESRDLFNGANEIGIMHEGALYRLRVTRAGKLILNK</sequence>
<dbReference type="InterPro" id="IPR019600">
    <property type="entry name" value="Hemin_uptake_protein_HemP"/>
</dbReference>
<comment type="caution">
    <text evidence="1">The sequence shown here is derived from an EMBL/GenBank/DDBJ whole genome shotgun (WGS) entry which is preliminary data.</text>
</comment>
<keyword evidence="2" id="KW-1185">Reference proteome</keyword>
<dbReference type="Pfam" id="PF10636">
    <property type="entry name" value="hemP"/>
    <property type="match status" value="1"/>
</dbReference>
<evidence type="ECO:0000313" key="1">
    <source>
        <dbReference type="EMBL" id="MFC5068149.1"/>
    </source>
</evidence>
<gene>
    <name evidence="1" type="primary">hemP</name>
    <name evidence="1" type="ORF">ACFPFW_08985</name>
</gene>
<evidence type="ECO:0000313" key="2">
    <source>
        <dbReference type="Proteomes" id="UP001595796"/>
    </source>
</evidence>
<accession>A0ABV9Z0W4</accession>
<dbReference type="EMBL" id="JBHSJF010000006">
    <property type="protein sequence ID" value="MFC5068149.1"/>
    <property type="molecule type" value="Genomic_DNA"/>
</dbReference>